<protein>
    <submittedName>
        <fullName evidence="2">Uncharacterized protein</fullName>
    </submittedName>
</protein>
<dbReference type="AlphaFoldDB" id="Q72IE9"/>
<feature type="region of interest" description="Disordered" evidence="1">
    <location>
        <begin position="1"/>
        <end position="37"/>
    </location>
</feature>
<gene>
    <name evidence="2" type="ordered locus">TT_C1183</name>
</gene>
<dbReference type="EMBL" id="AE017221">
    <property type="protein sequence ID" value="AAS81525.1"/>
    <property type="molecule type" value="Genomic_DNA"/>
</dbReference>
<dbReference type="KEGG" id="tth:TT_C1183"/>
<dbReference type="HOGENOM" id="CLU_3349814_0_0_0"/>
<feature type="compositionally biased region" description="Low complexity" evidence="1">
    <location>
        <begin position="26"/>
        <end position="37"/>
    </location>
</feature>
<feature type="compositionally biased region" description="Gly residues" evidence="1">
    <location>
        <begin position="1"/>
        <end position="17"/>
    </location>
</feature>
<evidence type="ECO:0000313" key="2">
    <source>
        <dbReference type="EMBL" id="AAS81525.1"/>
    </source>
</evidence>
<dbReference type="Proteomes" id="UP000000592">
    <property type="component" value="Chromosome"/>
</dbReference>
<evidence type="ECO:0000256" key="1">
    <source>
        <dbReference type="SAM" id="MobiDB-lite"/>
    </source>
</evidence>
<proteinExistence type="predicted"/>
<evidence type="ECO:0000313" key="3">
    <source>
        <dbReference type="Proteomes" id="UP000000592"/>
    </source>
</evidence>
<organism evidence="2 3">
    <name type="scientific">Thermus thermophilus (strain ATCC BAA-163 / DSM 7039 / HB27)</name>
    <dbReference type="NCBI Taxonomy" id="262724"/>
    <lineage>
        <taxon>Bacteria</taxon>
        <taxon>Thermotogati</taxon>
        <taxon>Deinococcota</taxon>
        <taxon>Deinococci</taxon>
        <taxon>Thermales</taxon>
        <taxon>Thermaceae</taxon>
        <taxon>Thermus</taxon>
    </lineage>
</organism>
<accession>Q72IE9</accession>
<reference evidence="2 3" key="1">
    <citation type="journal article" date="2004" name="Nat. Biotechnol.">
        <title>The genome sequence of the extreme thermophile Thermus thermophilus.</title>
        <authorList>
            <person name="Henne A."/>
            <person name="Brueggemann H."/>
            <person name="Raasch C."/>
            <person name="Wiezer A."/>
            <person name="Hartsch T."/>
            <person name="Liesegang H."/>
            <person name="Johann A."/>
            <person name="Lienard T."/>
            <person name="Gohl O."/>
            <person name="Martinez-Arias R."/>
            <person name="Jacobi C."/>
            <person name="Starkuviene V."/>
            <person name="Schlenczeck S."/>
            <person name="Dencker S."/>
            <person name="Huber R."/>
            <person name="Klenk H.-P."/>
            <person name="Overbeek R."/>
            <person name="Kramer W."/>
            <person name="Merkl R."/>
            <person name="Gottschalk G."/>
            <person name="Fritz H.-J."/>
        </authorList>
    </citation>
    <scope>NUCLEOTIDE SEQUENCE [LARGE SCALE GENOMIC DNA]</scope>
    <source>
        <strain evidence="3">ATCC BAA-163 / DSM 7039 / HB27</strain>
    </source>
</reference>
<sequence length="37" mass="3593">MSGGLLLGQGRLEGPGGLEAHPGKPGELLQGGLLEGP</sequence>
<name>Q72IE9_THET2</name>